<gene>
    <name evidence="1" type="ORF">S01H4_35499</name>
</gene>
<feature type="non-terminal residue" evidence="1">
    <location>
        <position position="119"/>
    </location>
</feature>
<dbReference type="EMBL" id="BART01018883">
    <property type="protein sequence ID" value="GAG79204.1"/>
    <property type="molecule type" value="Genomic_DNA"/>
</dbReference>
<evidence type="ECO:0000313" key="1">
    <source>
        <dbReference type="EMBL" id="GAG79204.1"/>
    </source>
</evidence>
<name>X1ABH3_9ZZZZ</name>
<dbReference type="AlphaFoldDB" id="X1ABH3"/>
<sequence>MVAKRTFREFIADFLVQLTIVEKWELQDVYKLAQQVLQHFIRYLTDDITPHNWSDLAWNEQLAFYVALVQSYSYIAVYPSRPGRQAELSNTTIICGVFFLGIIERKVNRLMQRHYDDHF</sequence>
<organism evidence="1">
    <name type="scientific">marine sediment metagenome</name>
    <dbReference type="NCBI Taxonomy" id="412755"/>
    <lineage>
        <taxon>unclassified sequences</taxon>
        <taxon>metagenomes</taxon>
        <taxon>ecological metagenomes</taxon>
    </lineage>
</organism>
<comment type="caution">
    <text evidence="1">The sequence shown here is derived from an EMBL/GenBank/DDBJ whole genome shotgun (WGS) entry which is preliminary data.</text>
</comment>
<proteinExistence type="predicted"/>
<accession>X1ABH3</accession>
<protein>
    <submittedName>
        <fullName evidence="1">Uncharacterized protein</fullName>
    </submittedName>
</protein>
<reference evidence="1" key="1">
    <citation type="journal article" date="2014" name="Front. Microbiol.">
        <title>High frequency of phylogenetically diverse reductive dehalogenase-homologous genes in deep subseafloor sedimentary metagenomes.</title>
        <authorList>
            <person name="Kawai M."/>
            <person name="Futagami T."/>
            <person name="Toyoda A."/>
            <person name="Takaki Y."/>
            <person name="Nishi S."/>
            <person name="Hori S."/>
            <person name="Arai W."/>
            <person name="Tsubouchi T."/>
            <person name="Morono Y."/>
            <person name="Uchiyama I."/>
            <person name="Ito T."/>
            <person name="Fujiyama A."/>
            <person name="Inagaki F."/>
            <person name="Takami H."/>
        </authorList>
    </citation>
    <scope>NUCLEOTIDE SEQUENCE</scope>
    <source>
        <strain evidence="1">Expedition CK06-06</strain>
    </source>
</reference>